<evidence type="ECO:0000313" key="11">
    <source>
        <dbReference type="EMBL" id="EOR09118.1"/>
    </source>
</evidence>
<comment type="caution">
    <text evidence="11">The sequence shown here is derived from an EMBL/GenBank/DDBJ whole genome shotgun (WGS) entry which is preliminary data.</text>
</comment>
<keyword evidence="5 9" id="KW-0274">FAD</keyword>
<evidence type="ECO:0000256" key="4">
    <source>
        <dbReference type="ARBA" id="ARBA00022630"/>
    </source>
</evidence>
<accession>R9B3U9</accession>
<evidence type="ECO:0000256" key="3">
    <source>
        <dbReference type="ARBA" id="ARBA00006743"/>
    </source>
</evidence>
<dbReference type="GO" id="GO:0035999">
    <property type="term" value="P:tetrahydrofolate interconversion"/>
    <property type="evidence" value="ECO:0007669"/>
    <property type="project" value="UniProtKB-UniPathway"/>
</dbReference>
<evidence type="ECO:0000256" key="1">
    <source>
        <dbReference type="ARBA" id="ARBA00001974"/>
    </source>
</evidence>
<protein>
    <recommendedName>
        <fullName evidence="9">Methylenetetrahydrofolate reductase</fullName>
    </recommendedName>
</protein>
<comment type="cofactor">
    <cofactor evidence="1 9">
        <name>FAD</name>
        <dbReference type="ChEBI" id="CHEBI:57692"/>
    </cofactor>
</comment>
<dbReference type="InterPro" id="IPR003171">
    <property type="entry name" value="Mehydrof_redctse-like"/>
</dbReference>
<comment type="catalytic activity">
    <reaction evidence="8">
        <text>(6S)-5-methyl-5,6,7,8-tetrahydrofolate + NAD(+) = (6R)-5,10-methylene-5,6,7,8-tetrahydrofolate + NADH + H(+)</text>
        <dbReference type="Rhea" id="RHEA:19821"/>
        <dbReference type="ChEBI" id="CHEBI:15378"/>
        <dbReference type="ChEBI" id="CHEBI:15636"/>
        <dbReference type="ChEBI" id="CHEBI:18608"/>
        <dbReference type="ChEBI" id="CHEBI:57540"/>
        <dbReference type="ChEBI" id="CHEBI:57945"/>
        <dbReference type="EC" id="1.5.1.54"/>
    </reaction>
    <physiologicalReaction direction="right-to-left" evidence="8">
        <dbReference type="Rhea" id="RHEA:19823"/>
    </physiologicalReaction>
</comment>
<proteinExistence type="inferred from homology"/>
<dbReference type="InterPro" id="IPR029041">
    <property type="entry name" value="FAD-linked_oxidoreductase-like"/>
</dbReference>
<sequence length="489" mass="55393">MSIFIFYNKLLSFLTFVTHLPDMMPLLTDSLQNQPFSIFLEYLPTKHAQLVPSCIAGYPVTMTIADRVRSDDDPEPLAIAQNYAAEIPKILHFSGKGRDIADFNEFIRAIQEQGYSNVLLLTGDKLKHHQDGQDVNLPRTRYLESVNAVMQAKKLAPQIKVGVALNPFKYAKAEHDAQYFKLDKKVQAGADYVVTQLGFDLDALKEAKQYLNKLPSCLDLFACVMPLTVARAEFMVKHKVAGIVLTPHLLQLLKHEQSVDAVIAEQNVYARCALQILICRFWGFAGVHLSACHKAEEQKKLEQALERFQDFSFEQCMQIWSELHQLKSGDELKPKSDVFQKKVSSEQMLKYKSMQFMHDSMFDSKIARNVGRKLFNPKLWSGYFANKLLIKSEYLSKHGVVGCESCGQCRLADTLYICPETCPKGLANGPCGGTTLDRCEFGDRECIHSVKARLAEQTNQIAILKERLIDTVPIELRGTSSWVNWFNPK</sequence>
<dbReference type="PANTHER" id="PTHR45754:SF3">
    <property type="entry name" value="METHYLENETETRAHYDROFOLATE REDUCTASE (NADPH)"/>
    <property type="match status" value="1"/>
</dbReference>
<dbReference type="InterPro" id="IPR022026">
    <property type="entry name" value="DUF5981"/>
</dbReference>
<comment type="pathway">
    <text evidence="2 9">One-carbon metabolism; tetrahydrofolate interconversion.</text>
</comment>
<evidence type="ECO:0000313" key="12">
    <source>
        <dbReference type="Proteomes" id="UP000016201"/>
    </source>
</evidence>
<dbReference type="GO" id="GO:0009086">
    <property type="term" value="P:methionine biosynthetic process"/>
    <property type="evidence" value="ECO:0007669"/>
    <property type="project" value="TreeGrafter"/>
</dbReference>
<evidence type="ECO:0000256" key="8">
    <source>
        <dbReference type="ARBA" id="ARBA00048628"/>
    </source>
</evidence>
<dbReference type="PATRIC" id="fig|1120927.3.peg.1146"/>
<dbReference type="eggNOG" id="COG0685">
    <property type="taxonomic scope" value="Bacteria"/>
</dbReference>
<dbReference type="Pfam" id="PF12225">
    <property type="entry name" value="DUF5981"/>
    <property type="match status" value="1"/>
</dbReference>
<evidence type="ECO:0000256" key="5">
    <source>
        <dbReference type="ARBA" id="ARBA00022827"/>
    </source>
</evidence>
<evidence type="ECO:0000259" key="10">
    <source>
        <dbReference type="Pfam" id="PF12225"/>
    </source>
</evidence>
<evidence type="ECO:0000256" key="9">
    <source>
        <dbReference type="RuleBase" id="RU003862"/>
    </source>
</evidence>
<organism evidence="11 12">
    <name type="scientific">Acinetobacter tandoii DSM 14970 = CIP 107469</name>
    <dbReference type="NCBI Taxonomy" id="1120927"/>
    <lineage>
        <taxon>Bacteria</taxon>
        <taxon>Pseudomonadati</taxon>
        <taxon>Pseudomonadota</taxon>
        <taxon>Gammaproteobacteria</taxon>
        <taxon>Moraxellales</taxon>
        <taxon>Moraxellaceae</taxon>
        <taxon>Acinetobacter</taxon>
    </lineage>
</organism>
<dbReference type="GO" id="GO:0005829">
    <property type="term" value="C:cytosol"/>
    <property type="evidence" value="ECO:0007669"/>
    <property type="project" value="TreeGrafter"/>
</dbReference>
<reference evidence="11 12" key="1">
    <citation type="submission" date="2013-03" db="EMBL/GenBank/DDBJ databases">
        <title>The Genome Sequence of Acinetobacter tandoii CIP 107469.</title>
        <authorList>
            <consortium name="The Broad Institute Genome Sequencing Platform"/>
            <consortium name="The Broad Institute Genome Sequencing Center for Infectious Disease"/>
            <person name="Cerqueira G."/>
            <person name="Feldgarden M."/>
            <person name="Courvalin P."/>
            <person name="Perichon B."/>
            <person name="Grillot-Courvalin C."/>
            <person name="Clermont D."/>
            <person name="Rocha E."/>
            <person name="Yoon E.-J."/>
            <person name="Nemec A."/>
            <person name="Walker B."/>
            <person name="Young S.K."/>
            <person name="Zeng Q."/>
            <person name="Gargeya S."/>
            <person name="Fitzgerald M."/>
            <person name="Haas B."/>
            <person name="Abouelleil A."/>
            <person name="Alvarado L."/>
            <person name="Arachchi H.M."/>
            <person name="Berlin A.M."/>
            <person name="Chapman S.B."/>
            <person name="Dewar J."/>
            <person name="Goldberg J."/>
            <person name="Griggs A."/>
            <person name="Gujja S."/>
            <person name="Hansen M."/>
            <person name="Howarth C."/>
            <person name="Imamovic A."/>
            <person name="Larimer J."/>
            <person name="McCowan C."/>
            <person name="Murphy C."/>
            <person name="Neiman D."/>
            <person name="Pearson M."/>
            <person name="Priest M."/>
            <person name="Roberts A."/>
            <person name="Saif S."/>
            <person name="Shea T."/>
            <person name="Sisk P."/>
            <person name="Sykes S."/>
            <person name="Wortman J."/>
            <person name="Nusbaum C."/>
            <person name="Birren B."/>
        </authorList>
    </citation>
    <scope>NUCLEOTIDE SEQUENCE [LARGE SCALE GENOMIC DNA]</scope>
    <source>
        <strain evidence="11 12">CIP 107469</strain>
    </source>
</reference>
<dbReference type="Proteomes" id="UP000016201">
    <property type="component" value="Unassembled WGS sequence"/>
</dbReference>
<feature type="domain" description="Methylene-tetrahydrofolate reductase C-terminal-like" evidence="10">
    <location>
        <begin position="386"/>
        <end position="464"/>
    </location>
</feature>
<keyword evidence="12" id="KW-1185">Reference proteome</keyword>
<dbReference type="EMBL" id="AQFM01000034">
    <property type="protein sequence ID" value="EOR09118.1"/>
    <property type="molecule type" value="Genomic_DNA"/>
</dbReference>
<evidence type="ECO:0000256" key="6">
    <source>
        <dbReference type="ARBA" id="ARBA00023002"/>
    </source>
</evidence>
<comment type="similarity">
    <text evidence="3 9">Belongs to the methylenetetrahydrofolate reductase family.</text>
</comment>
<name>R9B3U9_9GAMM</name>
<dbReference type="SUPFAM" id="SSF51730">
    <property type="entry name" value="FAD-linked oxidoreductase"/>
    <property type="match status" value="1"/>
</dbReference>
<keyword evidence="6 9" id="KW-0560">Oxidoreductase</keyword>
<dbReference type="PANTHER" id="PTHR45754">
    <property type="entry name" value="METHYLENETETRAHYDROFOLATE REDUCTASE"/>
    <property type="match status" value="1"/>
</dbReference>
<gene>
    <name evidence="11" type="ORF">I593_01194</name>
</gene>
<dbReference type="AlphaFoldDB" id="R9B3U9"/>
<evidence type="ECO:0000256" key="2">
    <source>
        <dbReference type="ARBA" id="ARBA00004777"/>
    </source>
</evidence>
<dbReference type="GO" id="GO:0071949">
    <property type="term" value="F:FAD binding"/>
    <property type="evidence" value="ECO:0007669"/>
    <property type="project" value="TreeGrafter"/>
</dbReference>
<dbReference type="UniPathway" id="UPA00193"/>
<keyword evidence="4 9" id="KW-0285">Flavoprotein</keyword>
<dbReference type="Pfam" id="PF02219">
    <property type="entry name" value="MTHFR"/>
    <property type="match status" value="1"/>
</dbReference>
<dbReference type="Gene3D" id="3.20.20.220">
    <property type="match status" value="1"/>
</dbReference>
<evidence type="ECO:0000256" key="7">
    <source>
        <dbReference type="ARBA" id="ARBA00034478"/>
    </source>
</evidence>
<dbReference type="GO" id="GO:0106312">
    <property type="term" value="F:methylenetetrahydrofolate reductase (NADH) activity"/>
    <property type="evidence" value="ECO:0007669"/>
    <property type="project" value="UniProtKB-EC"/>
</dbReference>
<comment type="pathway">
    <text evidence="7">Amino-acid biosynthesis; L-methionine biosynthesis via de novo pathway.</text>
</comment>